<comment type="subcellular location">
    <subcellularLocation>
        <location evidence="1">Membrane</location>
        <topology evidence="1">Multi-pass membrane protein</topology>
    </subcellularLocation>
</comment>
<evidence type="ECO:0000256" key="2">
    <source>
        <dbReference type="ARBA" id="ARBA00022692"/>
    </source>
</evidence>
<dbReference type="Pfam" id="PF04932">
    <property type="entry name" value="Wzy_C"/>
    <property type="match status" value="1"/>
</dbReference>
<feature type="transmembrane region" description="Helical" evidence="5">
    <location>
        <begin position="327"/>
        <end position="347"/>
    </location>
</feature>
<keyword evidence="4 5" id="KW-0472">Membrane</keyword>
<sequence length="414" mass="47142">MNYALTRQAVSRDLIFRLLFLNMGLVIVGYALGVLTGMASVGPMRILKYSVLLLSVLFLLNKSLLTLRLLANYLQAAIILSVLFVIFALLSSNPVTSVVRVLTYIFPFLYVVFSVGYLLLLYPTRQVLHAFISAINWVYFIPVISFFITGGSVTDTNIYDISETGDDTAFVSNHYGWASTLFLLTALDLLRNVSLPRWRKLMLVVFGLIAVYLVLISGNRTSWLSLMIVALVFVFKYRKIALYQKVILSLLPLGLILYLLQDPDSAINARLEKTRTQQKKGEPRAKSSMKMIAVFNQSPDLWVTGIGVFNKKRIESITGWPGYHNSYFEVLFGTGVPVFLFFLYLIVIRPGLHYIRYFATYYLFFLPLLIIPFFESNLTGGQFLFFPWFIMAILIGYSRAFAKIRLTIENFVLP</sequence>
<evidence type="ECO:0000256" key="4">
    <source>
        <dbReference type="ARBA" id="ARBA00023136"/>
    </source>
</evidence>
<feature type="transmembrane region" description="Helical" evidence="5">
    <location>
        <begin position="354"/>
        <end position="374"/>
    </location>
</feature>
<dbReference type="Proteomes" id="UP000598271">
    <property type="component" value="Unassembled WGS sequence"/>
</dbReference>
<dbReference type="InterPro" id="IPR007016">
    <property type="entry name" value="O-antigen_ligase-rel_domated"/>
</dbReference>
<evidence type="ECO:0000313" key="8">
    <source>
        <dbReference type="Proteomes" id="UP000598271"/>
    </source>
</evidence>
<dbReference type="EMBL" id="BMXF01000005">
    <property type="protein sequence ID" value="GHB83287.1"/>
    <property type="molecule type" value="Genomic_DNA"/>
</dbReference>
<organism evidence="7 8">
    <name type="scientific">Persicitalea jodogahamensis</name>
    <dbReference type="NCBI Taxonomy" id="402147"/>
    <lineage>
        <taxon>Bacteria</taxon>
        <taxon>Pseudomonadati</taxon>
        <taxon>Bacteroidota</taxon>
        <taxon>Cytophagia</taxon>
        <taxon>Cytophagales</taxon>
        <taxon>Spirosomataceae</taxon>
        <taxon>Persicitalea</taxon>
    </lineage>
</organism>
<accession>A0A8J3D4U4</accession>
<feature type="domain" description="O-antigen ligase-related" evidence="6">
    <location>
        <begin position="208"/>
        <end position="343"/>
    </location>
</feature>
<evidence type="ECO:0000256" key="1">
    <source>
        <dbReference type="ARBA" id="ARBA00004141"/>
    </source>
</evidence>
<evidence type="ECO:0000256" key="5">
    <source>
        <dbReference type="SAM" id="Phobius"/>
    </source>
</evidence>
<dbReference type="RefSeq" id="WP_189567188.1">
    <property type="nucleotide sequence ID" value="NZ_BMXF01000005.1"/>
</dbReference>
<feature type="transmembrane region" description="Helical" evidence="5">
    <location>
        <begin position="46"/>
        <end position="65"/>
    </location>
</feature>
<feature type="transmembrane region" description="Helical" evidence="5">
    <location>
        <begin position="134"/>
        <end position="154"/>
    </location>
</feature>
<protein>
    <recommendedName>
        <fullName evidence="6">O-antigen ligase-related domain-containing protein</fullName>
    </recommendedName>
</protein>
<evidence type="ECO:0000256" key="3">
    <source>
        <dbReference type="ARBA" id="ARBA00022989"/>
    </source>
</evidence>
<keyword evidence="3 5" id="KW-1133">Transmembrane helix</keyword>
<keyword evidence="2 5" id="KW-0812">Transmembrane</keyword>
<feature type="transmembrane region" description="Helical" evidence="5">
    <location>
        <begin position="20"/>
        <end position="40"/>
    </location>
</feature>
<evidence type="ECO:0000313" key="7">
    <source>
        <dbReference type="EMBL" id="GHB83287.1"/>
    </source>
</evidence>
<feature type="transmembrane region" description="Helical" evidence="5">
    <location>
        <begin position="380"/>
        <end position="397"/>
    </location>
</feature>
<feature type="transmembrane region" description="Helical" evidence="5">
    <location>
        <begin position="198"/>
        <end position="215"/>
    </location>
</feature>
<dbReference type="AlphaFoldDB" id="A0A8J3D4U4"/>
<dbReference type="GO" id="GO:0016020">
    <property type="term" value="C:membrane"/>
    <property type="evidence" value="ECO:0007669"/>
    <property type="project" value="UniProtKB-SubCell"/>
</dbReference>
<feature type="transmembrane region" description="Helical" evidence="5">
    <location>
        <begin position="72"/>
        <end position="90"/>
    </location>
</feature>
<dbReference type="PANTHER" id="PTHR37422">
    <property type="entry name" value="TEICHURONIC ACID BIOSYNTHESIS PROTEIN TUAE"/>
    <property type="match status" value="1"/>
</dbReference>
<dbReference type="InterPro" id="IPR051533">
    <property type="entry name" value="WaaL-like"/>
</dbReference>
<name>A0A8J3D4U4_9BACT</name>
<feature type="transmembrane region" description="Helical" evidence="5">
    <location>
        <begin position="242"/>
        <end position="260"/>
    </location>
</feature>
<keyword evidence="8" id="KW-1185">Reference proteome</keyword>
<feature type="transmembrane region" description="Helical" evidence="5">
    <location>
        <begin position="102"/>
        <end position="122"/>
    </location>
</feature>
<gene>
    <name evidence="7" type="ORF">GCM10007390_42840</name>
</gene>
<reference evidence="7 8" key="1">
    <citation type="journal article" date="2014" name="Int. J. Syst. Evol. Microbiol.">
        <title>Complete genome sequence of Corynebacterium casei LMG S-19264T (=DSM 44701T), isolated from a smear-ripened cheese.</title>
        <authorList>
            <consortium name="US DOE Joint Genome Institute (JGI-PGF)"/>
            <person name="Walter F."/>
            <person name="Albersmeier A."/>
            <person name="Kalinowski J."/>
            <person name="Ruckert C."/>
        </authorList>
    </citation>
    <scope>NUCLEOTIDE SEQUENCE [LARGE SCALE GENOMIC DNA]</scope>
    <source>
        <strain evidence="7 8">KCTC 12866</strain>
    </source>
</reference>
<proteinExistence type="predicted"/>
<evidence type="ECO:0000259" key="6">
    <source>
        <dbReference type="Pfam" id="PF04932"/>
    </source>
</evidence>
<comment type="caution">
    <text evidence="7">The sequence shown here is derived from an EMBL/GenBank/DDBJ whole genome shotgun (WGS) entry which is preliminary data.</text>
</comment>
<dbReference type="PANTHER" id="PTHR37422:SF13">
    <property type="entry name" value="LIPOPOLYSACCHARIDE BIOSYNTHESIS PROTEIN PA4999-RELATED"/>
    <property type="match status" value="1"/>
</dbReference>